<reference evidence="1 2" key="1">
    <citation type="submission" date="2022-04" db="EMBL/GenBank/DDBJ databases">
        <title>Streptomyces sp. nov. LCR6-01 isolated from Lichen of Dirinaria sp.</title>
        <authorList>
            <person name="Kanchanasin P."/>
            <person name="Tanasupawat S."/>
            <person name="Phongsopitanun W."/>
        </authorList>
    </citation>
    <scope>NUCLEOTIDE SEQUENCE [LARGE SCALE GENOMIC DNA]</scope>
    <source>
        <strain evidence="1 2">LCR6-01</strain>
    </source>
</reference>
<keyword evidence="2" id="KW-1185">Reference proteome</keyword>
<evidence type="ECO:0000313" key="2">
    <source>
        <dbReference type="Proteomes" id="UP001522868"/>
    </source>
</evidence>
<dbReference type="EMBL" id="JALPTH010000013">
    <property type="protein sequence ID" value="MCK8678750.1"/>
    <property type="molecule type" value="Genomic_DNA"/>
</dbReference>
<comment type="caution">
    <text evidence="1">The sequence shown here is derived from an EMBL/GenBank/DDBJ whole genome shotgun (WGS) entry which is preliminary data.</text>
</comment>
<proteinExistence type="predicted"/>
<protein>
    <submittedName>
        <fullName evidence="1">Uncharacterized protein</fullName>
    </submittedName>
</protein>
<gene>
    <name evidence="1" type="ORF">M1O15_15400</name>
</gene>
<dbReference type="RefSeq" id="WP_248634391.1">
    <property type="nucleotide sequence ID" value="NZ_JALPTH010000013.1"/>
</dbReference>
<sequence>MTDRATALVGSAQRSAADEEQDMRFAFTVKSRYFLFDVVPSREGDYLRSEQSRIGQDPLRVLVPGMEETL</sequence>
<dbReference type="Proteomes" id="UP001522868">
    <property type="component" value="Unassembled WGS sequence"/>
</dbReference>
<accession>A0ABT0IBR7</accession>
<name>A0ABT0IBR7_9ACTN</name>
<evidence type="ECO:0000313" key="1">
    <source>
        <dbReference type="EMBL" id="MCK8678750.1"/>
    </source>
</evidence>
<organism evidence="1 2">
    <name type="scientific">Streptomyces lichenis</name>
    <dbReference type="NCBI Taxonomy" id="2306967"/>
    <lineage>
        <taxon>Bacteria</taxon>
        <taxon>Bacillati</taxon>
        <taxon>Actinomycetota</taxon>
        <taxon>Actinomycetes</taxon>
        <taxon>Kitasatosporales</taxon>
        <taxon>Streptomycetaceae</taxon>
        <taxon>Streptomyces</taxon>
    </lineage>
</organism>